<sequence>MKKAVRLSLVALLGGGFLLTSGIAYYQGQKQRAATLGHLAALDARLAEHNRQTAARMATTVRAINYYTHLNNNRPQDQAILAAGQQMLQRTQSLTDTLQALQRNLRLAPGAGQNGRMDDGTVARLAKQLVSYSVLTYSSATAGPLIATLRSFARANRFADFSTRRLPIQATLAGLTRLETLVWRAGSAKLNDLAQKSGRSIDWYDPIRAFATAESETVAPGQVYQARLFLMDNNLHYYYTNVSVNGQTLAPSFEGSLLTFRVPANSVGRVPRQAQWRGAIRALANPEARPYATDSVWQLTVPYFIVSPTKP</sequence>
<reference evidence="1 2" key="1">
    <citation type="submission" date="2020-11" db="EMBL/GenBank/DDBJ databases">
        <authorList>
            <person name="Kim M.K."/>
        </authorList>
    </citation>
    <scope>NUCLEOTIDE SEQUENCE [LARGE SCALE GENOMIC DNA]</scope>
    <source>
        <strain evidence="1 2">BT662</strain>
    </source>
</reference>
<evidence type="ECO:0008006" key="3">
    <source>
        <dbReference type="Google" id="ProtNLM"/>
    </source>
</evidence>
<keyword evidence="2" id="KW-1185">Reference proteome</keyword>
<proteinExistence type="predicted"/>
<gene>
    <name evidence="1" type="ORF">I2H31_04710</name>
</gene>
<evidence type="ECO:0000313" key="1">
    <source>
        <dbReference type="EMBL" id="MBF9220397.1"/>
    </source>
</evidence>
<accession>A0ABS0I193</accession>
<name>A0ABS0I193_9BACT</name>
<protein>
    <recommendedName>
        <fullName evidence="3">Gliding motility-associated protein GldM N-terminal domain-containing protein</fullName>
    </recommendedName>
</protein>
<dbReference type="EMBL" id="JADQDM010000002">
    <property type="protein sequence ID" value="MBF9220397.1"/>
    <property type="molecule type" value="Genomic_DNA"/>
</dbReference>
<dbReference type="RefSeq" id="WP_196291856.1">
    <property type="nucleotide sequence ID" value="NZ_JADQDM010000002.1"/>
</dbReference>
<evidence type="ECO:0000313" key="2">
    <source>
        <dbReference type="Proteomes" id="UP000618931"/>
    </source>
</evidence>
<comment type="caution">
    <text evidence="1">The sequence shown here is derived from an EMBL/GenBank/DDBJ whole genome shotgun (WGS) entry which is preliminary data.</text>
</comment>
<dbReference type="Proteomes" id="UP000618931">
    <property type="component" value="Unassembled WGS sequence"/>
</dbReference>
<organism evidence="1 2">
    <name type="scientific">Hymenobacter ruricola</name>
    <dbReference type="NCBI Taxonomy" id="2791023"/>
    <lineage>
        <taxon>Bacteria</taxon>
        <taxon>Pseudomonadati</taxon>
        <taxon>Bacteroidota</taxon>
        <taxon>Cytophagia</taxon>
        <taxon>Cytophagales</taxon>
        <taxon>Hymenobacteraceae</taxon>
        <taxon>Hymenobacter</taxon>
    </lineage>
</organism>